<protein>
    <submittedName>
        <fullName evidence="1">Uncharacterized protein</fullName>
    </submittedName>
</protein>
<organism evidence="1">
    <name type="scientific">Nothobranchius korthausae</name>
    <dbReference type="NCBI Taxonomy" id="1143690"/>
    <lineage>
        <taxon>Eukaryota</taxon>
        <taxon>Metazoa</taxon>
        <taxon>Chordata</taxon>
        <taxon>Craniata</taxon>
        <taxon>Vertebrata</taxon>
        <taxon>Euteleostomi</taxon>
        <taxon>Actinopterygii</taxon>
        <taxon>Neopterygii</taxon>
        <taxon>Teleostei</taxon>
        <taxon>Neoteleostei</taxon>
        <taxon>Acanthomorphata</taxon>
        <taxon>Ovalentaria</taxon>
        <taxon>Atherinomorphae</taxon>
        <taxon>Cyprinodontiformes</taxon>
        <taxon>Nothobranchiidae</taxon>
        <taxon>Nothobranchius</taxon>
    </lineage>
</organism>
<feature type="non-terminal residue" evidence="1">
    <location>
        <position position="1"/>
    </location>
</feature>
<name>A0A1A8HIE0_9TELE</name>
<evidence type="ECO:0000313" key="1">
    <source>
        <dbReference type="EMBL" id="SBQ82435.1"/>
    </source>
</evidence>
<gene>
    <name evidence="1" type="primary">Nfu_g_1_018511</name>
</gene>
<reference evidence="1" key="1">
    <citation type="submission" date="2016-05" db="EMBL/GenBank/DDBJ databases">
        <authorList>
            <person name="Lavstsen T."/>
            <person name="Jespersen J.S."/>
        </authorList>
    </citation>
    <scope>NUCLEOTIDE SEQUENCE</scope>
    <source>
        <tissue evidence="1">Brain</tissue>
    </source>
</reference>
<accession>A0A1A8HIE0</accession>
<dbReference type="AlphaFoldDB" id="A0A1A8HIE0"/>
<dbReference type="EMBL" id="HAEC01014218">
    <property type="protein sequence ID" value="SBQ82435.1"/>
    <property type="molecule type" value="Transcribed_RNA"/>
</dbReference>
<proteinExistence type="predicted"/>
<reference evidence="1" key="2">
    <citation type="submission" date="2016-06" db="EMBL/GenBank/DDBJ databases">
        <title>The genome of a short-lived fish provides insights into sex chromosome evolution and the genetic control of aging.</title>
        <authorList>
            <person name="Reichwald K."/>
            <person name="Felder M."/>
            <person name="Petzold A."/>
            <person name="Koch P."/>
            <person name="Groth M."/>
            <person name="Platzer M."/>
        </authorList>
    </citation>
    <scope>NUCLEOTIDE SEQUENCE</scope>
    <source>
        <tissue evidence="1">Brain</tissue>
    </source>
</reference>
<feature type="non-terminal residue" evidence="1">
    <location>
        <position position="105"/>
    </location>
</feature>
<sequence>EAFYPPTSFQLGAFQTQNGSENIPCSFSCKVTKSRESSNPTRDFKSSHDKQGACIHQESELYFLLRLPRLQRFHRKQKMFSLVKKSAPAFYLERFWLFLTSCLAR</sequence>